<feature type="compositionally biased region" description="Polar residues" evidence="1">
    <location>
        <begin position="34"/>
        <end position="46"/>
    </location>
</feature>
<evidence type="ECO:0000313" key="2">
    <source>
        <dbReference type="EMBL" id="CAI9551744.1"/>
    </source>
</evidence>
<dbReference type="PANTHER" id="PTHR15732:SF4">
    <property type="entry name" value="PROTEIN MOONRAKER"/>
    <property type="match status" value="1"/>
</dbReference>
<feature type="region of interest" description="Disordered" evidence="1">
    <location>
        <begin position="28"/>
        <end position="50"/>
    </location>
</feature>
<dbReference type="EMBL" id="CATNWA010006261">
    <property type="protein sequence ID" value="CAI9551744.1"/>
    <property type="molecule type" value="Genomic_DNA"/>
</dbReference>
<evidence type="ECO:0000313" key="3">
    <source>
        <dbReference type="Proteomes" id="UP001162483"/>
    </source>
</evidence>
<proteinExistence type="predicted"/>
<evidence type="ECO:0000256" key="1">
    <source>
        <dbReference type="SAM" id="MobiDB-lite"/>
    </source>
</evidence>
<accession>A0ABN9BVJ4</accession>
<protein>
    <submittedName>
        <fullName evidence="2">Uncharacterized protein</fullName>
    </submittedName>
</protein>
<dbReference type="InterPro" id="IPR031447">
    <property type="entry name" value="MNR"/>
</dbReference>
<dbReference type="Pfam" id="PF15718">
    <property type="entry name" value="MNR"/>
    <property type="match status" value="1"/>
</dbReference>
<dbReference type="Proteomes" id="UP001162483">
    <property type="component" value="Unassembled WGS sequence"/>
</dbReference>
<reference evidence="2" key="1">
    <citation type="submission" date="2023-05" db="EMBL/GenBank/DDBJ databases">
        <authorList>
            <person name="Stuckert A."/>
        </authorList>
    </citation>
    <scope>NUCLEOTIDE SEQUENCE</scope>
</reference>
<sequence length="265" mass="30953">DLYRNQIANFQDLREEVHAVKELVEDNFEKKNASRQQPKSQKNTLAGNRREDSLPELNLFHRNVYANIIPQDDINLEAMIERLEEIEKYQESVRQRYTKIVYSDQDFWAQEEKDRLHANMDKNPSSPHPIIITKSTEKQKPLVEILLEEPVEGDSLQINREELSRSPPHHFIRHPPSQDKGLRISVPHQMLQSIQNYGEKFDRHLRLTSHEEVGAFNPWHIAESLAEDLMNDALGEVAAELHDLCDEYAEAVFTSEFMEPAENNH</sequence>
<gene>
    <name evidence="2" type="ORF">SPARVUS_LOCUS3788290</name>
</gene>
<keyword evidence="3" id="KW-1185">Reference proteome</keyword>
<feature type="non-terminal residue" evidence="2">
    <location>
        <position position="1"/>
    </location>
</feature>
<organism evidence="2 3">
    <name type="scientific">Staurois parvus</name>
    <dbReference type="NCBI Taxonomy" id="386267"/>
    <lineage>
        <taxon>Eukaryota</taxon>
        <taxon>Metazoa</taxon>
        <taxon>Chordata</taxon>
        <taxon>Craniata</taxon>
        <taxon>Vertebrata</taxon>
        <taxon>Euteleostomi</taxon>
        <taxon>Amphibia</taxon>
        <taxon>Batrachia</taxon>
        <taxon>Anura</taxon>
        <taxon>Neobatrachia</taxon>
        <taxon>Ranoidea</taxon>
        <taxon>Ranidae</taxon>
        <taxon>Staurois</taxon>
    </lineage>
</organism>
<comment type="caution">
    <text evidence="2">The sequence shown here is derived from an EMBL/GenBank/DDBJ whole genome shotgun (WGS) entry which is preliminary data.</text>
</comment>
<dbReference type="PANTHER" id="PTHR15732">
    <property type="entry name" value="PROTEIN MOONRAKER"/>
    <property type="match status" value="1"/>
</dbReference>
<name>A0ABN9BVJ4_9NEOB</name>